<reference evidence="1 2" key="1">
    <citation type="submission" date="2019-12" db="EMBL/GenBank/DDBJ databases">
        <title>Engineering Photorhabdus to improve their lethality against agricultural pests.</title>
        <authorList>
            <person name="Machado R.A.R."/>
        </authorList>
    </citation>
    <scope>NUCLEOTIDE SEQUENCE [LARGE SCALE GENOMIC DNA]</scope>
    <source>
        <strain evidence="1 2">EN01</strain>
    </source>
</reference>
<sequence>MNILEQGKVAALYSAYSETEGSSWVGNLCCFSIDREHLPIIVNGRRFLIEFVIPDHLLDKTIKPRIFELDINKQFLLRRDHREINIYLLGEGNFMDRTTTDRKLFELNEDGSLFIKTLRHALGKYVSINPSTTQFIFFAQGKYSEFIMNALKEFEDDLSKRYRVRIITELQGPYYGFELDILSIIA</sequence>
<name>A0A6L9JQG1_PHOLM</name>
<evidence type="ECO:0000313" key="2">
    <source>
        <dbReference type="Proteomes" id="UP000479300"/>
    </source>
</evidence>
<accession>A0A6L9JQG1</accession>
<comment type="caution">
    <text evidence="1">The sequence shown here is derived from an EMBL/GenBank/DDBJ whole genome shotgun (WGS) entry which is preliminary data.</text>
</comment>
<gene>
    <name evidence="1" type="ORF">GPY51_14560</name>
</gene>
<dbReference type="Proteomes" id="UP000479300">
    <property type="component" value="Unassembled WGS sequence"/>
</dbReference>
<dbReference type="AlphaFoldDB" id="A0A6L9JQG1"/>
<dbReference type="RefSeq" id="WP_011146471.1">
    <property type="nucleotide sequence ID" value="NZ_CAWMTZ010000206.1"/>
</dbReference>
<evidence type="ECO:0000313" key="1">
    <source>
        <dbReference type="EMBL" id="NDL39955.1"/>
    </source>
</evidence>
<dbReference type="GeneID" id="48848495"/>
<protein>
    <submittedName>
        <fullName evidence="1">Uncharacterized protein</fullName>
    </submittedName>
</protein>
<organism evidence="1 2">
    <name type="scientific">Photorhabdus laumondii subsp. laumondii</name>
    <name type="common">Photorhabdus luminescens subsp. laumondii</name>
    <dbReference type="NCBI Taxonomy" id="141679"/>
    <lineage>
        <taxon>Bacteria</taxon>
        <taxon>Pseudomonadati</taxon>
        <taxon>Pseudomonadota</taxon>
        <taxon>Gammaproteobacteria</taxon>
        <taxon>Enterobacterales</taxon>
        <taxon>Morganellaceae</taxon>
        <taxon>Photorhabdus</taxon>
    </lineage>
</organism>
<dbReference type="KEGG" id="plum:A4R40_11125"/>
<proteinExistence type="predicted"/>
<dbReference type="EMBL" id="WSFA01000033">
    <property type="protein sequence ID" value="NDL39955.1"/>
    <property type="molecule type" value="Genomic_DNA"/>
</dbReference>